<sequence length="243" mass="28392">MNAKEIANLTGISVRTLHHYDQIGLLCPSRNPGNGYREYSEEDVDILQQILFFRQCGFSLSKIQSLISSSEFNRVKAFEIQRKALEFEKKRIEKMIALLDKTVKHGGVMTMKEKLEDFDFSNNPYEEEAIRLWGKEKVEQSKNYIMNLSKQDQDEITNKMDQLFKDLAKIKNEDPESEIAQREIDKMYEQMNANFGYHYSIEAFKNLGQMYVSDQRFTKNIDKYGEGLALFLSKAMLVYANNK</sequence>
<dbReference type="InterPro" id="IPR012925">
    <property type="entry name" value="TipAS_dom"/>
</dbReference>
<dbReference type="OrthoDB" id="9789123at2"/>
<evidence type="ECO:0000256" key="2">
    <source>
        <dbReference type="ARBA" id="ARBA00023125"/>
    </source>
</evidence>
<evidence type="ECO:0000313" key="6">
    <source>
        <dbReference type="EMBL" id="SJZ39933.1"/>
    </source>
</evidence>
<dbReference type="EMBL" id="FUWY01000001">
    <property type="protein sequence ID" value="SJZ39933.1"/>
    <property type="molecule type" value="Genomic_DNA"/>
</dbReference>
<keyword evidence="3" id="KW-0010">Activator</keyword>
<dbReference type="PANTHER" id="PTHR30204:SF90">
    <property type="entry name" value="HTH-TYPE TRANSCRIPTIONAL ACTIVATOR MTA"/>
    <property type="match status" value="1"/>
</dbReference>
<dbReference type="GO" id="GO:0003677">
    <property type="term" value="F:DNA binding"/>
    <property type="evidence" value="ECO:0007669"/>
    <property type="project" value="UniProtKB-KW"/>
</dbReference>
<evidence type="ECO:0000313" key="7">
    <source>
        <dbReference type="Proteomes" id="UP000243297"/>
    </source>
</evidence>
<dbReference type="Pfam" id="PF13411">
    <property type="entry name" value="MerR_1"/>
    <property type="match status" value="1"/>
</dbReference>
<evidence type="ECO:0000256" key="4">
    <source>
        <dbReference type="ARBA" id="ARBA00023163"/>
    </source>
</evidence>
<reference evidence="7" key="1">
    <citation type="submission" date="2017-02" db="EMBL/GenBank/DDBJ databases">
        <authorList>
            <person name="Varghese N."/>
            <person name="Submissions S."/>
        </authorList>
    </citation>
    <scope>NUCLEOTIDE SEQUENCE [LARGE SCALE GENOMIC DNA]</scope>
    <source>
        <strain evidence="7">ATCC 25662</strain>
    </source>
</reference>
<protein>
    <submittedName>
        <fullName evidence="6">DNA-binding transcriptional regulator, MerR family</fullName>
    </submittedName>
</protein>
<dbReference type="CDD" id="cd01106">
    <property type="entry name" value="HTH_TipAL-Mta"/>
    <property type="match status" value="1"/>
</dbReference>
<evidence type="ECO:0000256" key="1">
    <source>
        <dbReference type="ARBA" id="ARBA00023015"/>
    </source>
</evidence>
<dbReference type="STRING" id="118967.SAMN02745191_0464"/>
<dbReference type="SUPFAM" id="SSF89082">
    <property type="entry name" value="Antibiotic binding domain of TipA-like multidrug resistance regulators"/>
    <property type="match status" value="1"/>
</dbReference>
<dbReference type="PROSITE" id="PS50937">
    <property type="entry name" value="HTH_MERR_2"/>
    <property type="match status" value="1"/>
</dbReference>
<dbReference type="InterPro" id="IPR009061">
    <property type="entry name" value="DNA-bd_dom_put_sf"/>
</dbReference>
<dbReference type="AlphaFoldDB" id="A0A1T4KC81"/>
<keyword evidence="1" id="KW-0805">Transcription regulation</keyword>
<dbReference type="GO" id="GO:0003700">
    <property type="term" value="F:DNA-binding transcription factor activity"/>
    <property type="evidence" value="ECO:0007669"/>
    <property type="project" value="InterPro"/>
</dbReference>
<organism evidence="6 7">
    <name type="scientific">Anaerorhabdus furcosa</name>
    <dbReference type="NCBI Taxonomy" id="118967"/>
    <lineage>
        <taxon>Bacteria</taxon>
        <taxon>Bacillati</taxon>
        <taxon>Bacillota</taxon>
        <taxon>Erysipelotrichia</taxon>
        <taxon>Erysipelotrichales</taxon>
        <taxon>Erysipelotrichaceae</taxon>
        <taxon>Anaerorhabdus</taxon>
    </lineage>
</organism>
<gene>
    <name evidence="6" type="ORF">SAMN02745191_0464</name>
</gene>
<dbReference type="Gene3D" id="1.10.490.50">
    <property type="entry name" value="Antibiotic binding domain of TipA-like multidrug resistance regulators"/>
    <property type="match status" value="1"/>
</dbReference>
<keyword evidence="2 6" id="KW-0238">DNA-binding</keyword>
<evidence type="ECO:0000256" key="3">
    <source>
        <dbReference type="ARBA" id="ARBA00023159"/>
    </source>
</evidence>
<dbReference type="Gene3D" id="1.10.1660.10">
    <property type="match status" value="1"/>
</dbReference>
<dbReference type="InterPro" id="IPR000551">
    <property type="entry name" value="MerR-type_HTH_dom"/>
</dbReference>
<dbReference type="InterPro" id="IPR036244">
    <property type="entry name" value="TipA-like_antibiotic-bd"/>
</dbReference>
<dbReference type="PANTHER" id="PTHR30204">
    <property type="entry name" value="REDOX-CYCLING DRUG-SENSING TRANSCRIPTIONAL ACTIVATOR SOXR"/>
    <property type="match status" value="1"/>
</dbReference>
<proteinExistence type="predicted"/>
<dbReference type="Proteomes" id="UP000243297">
    <property type="component" value="Unassembled WGS sequence"/>
</dbReference>
<evidence type="ECO:0000259" key="5">
    <source>
        <dbReference type="PROSITE" id="PS50937"/>
    </source>
</evidence>
<dbReference type="Pfam" id="PF07739">
    <property type="entry name" value="TipAS"/>
    <property type="match status" value="1"/>
</dbReference>
<dbReference type="RefSeq" id="WP_078710901.1">
    <property type="nucleotide sequence ID" value="NZ_FUWY01000001.1"/>
</dbReference>
<accession>A0A1T4KC81</accession>
<name>A0A1T4KC81_9FIRM</name>
<keyword evidence="4" id="KW-0804">Transcription</keyword>
<keyword evidence="7" id="KW-1185">Reference proteome</keyword>
<dbReference type="SUPFAM" id="SSF46955">
    <property type="entry name" value="Putative DNA-binding domain"/>
    <property type="match status" value="1"/>
</dbReference>
<dbReference type="InterPro" id="IPR047057">
    <property type="entry name" value="MerR_fam"/>
</dbReference>
<dbReference type="SMART" id="SM00422">
    <property type="entry name" value="HTH_MERR"/>
    <property type="match status" value="1"/>
</dbReference>
<feature type="domain" description="HTH merR-type" evidence="5">
    <location>
        <begin position="1"/>
        <end position="69"/>
    </location>
</feature>